<evidence type="ECO:0000313" key="2">
    <source>
        <dbReference type="EMBL" id="OSS46096.1"/>
    </source>
</evidence>
<keyword evidence="1" id="KW-1133">Transmembrane helix</keyword>
<keyword evidence="1" id="KW-0472">Membrane</keyword>
<dbReference type="AlphaFoldDB" id="A0A1Y2LQ54"/>
<dbReference type="InParanoid" id="A0A1Y2LQ54"/>
<dbReference type="EMBL" id="KZ107852">
    <property type="protein sequence ID" value="OSS46096.1"/>
    <property type="molecule type" value="Genomic_DNA"/>
</dbReference>
<feature type="transmembrane region" description="Helical" evidence="1">
    <location>
        <begin position="97"/>
        <end position="120"/>
    </location>
</feature>
<evidence type="ECO:0000256" key="1">
    <source>
        <dbReference type="SAM" id="Phobius"/>
    </source>
</evidence>
<organism evidence="2 3">
    <name type="scientific">Epicoccum nigrum</name>
    <name type="common">Soil fungus</name>
    <name type="synonym">Epicoccum purpurascens</name>
    <dbReference type="NCBI Taxonomy" id="105696"/>
    <lineage>
        <taxon>Eukaryota</taxon>
        <taxon>Fungi</taxon>
        <taxon>Dikarya</taxon>
        <taxon>Ascomycota</taxon>
        <taxon>Pezizomycotina</taxon>
        <taxon>Dothideomycetes</taxon>
        <taxon>Pleosporomycetidae</taxon>
        <taxon>Pleosporales</taxon>
        <taxon>Pleosporineae</taxon>
        <taxon>Didymellaceae</taxon>
        <taxon>Epicoccum</taxon>
    </lineage>
</organism>
<keyword evidence="3" id="KW-1185">Reference proteome</keyword>
<dbReference type="Proteomes" id="UP000193240">
    <property type="component" value="Unassembled WGS sequence"/>
</dbReference>
<sequence>MSMIYIYENSCKITLIYIYPRISSHIPSYPSNLWLSPTASQLEEIQPAHVKAMNPTSNSIADMTVNTTIHSSSATPIAFQRSPTCPLPRYIKKTTSFLLLPVLVRVFIPVLIPVLITVHITVHIPTPHSPHHHPPPLLAREH</sequence>
<name>A0A1Y2LQ54_EPING</name>
<accession>A0A1Y2LQ54</accession>
<proteinExistence type="predicted"/>
<gene>
    <name evidence="2" type="ORF">B5807_08139</name>
</gene>
<protein>
    <submittedName>
        <fullName evidence="2">Uncharacterized protein</fullName>
    </submittedName>
</protein>
<reference evidence="2 3" key="1">
    <citation type="journal article" date="2017" name="Genome Announc.">
        <title>Genome sequence of the saprophytic ascomycete Epicoccum nigrum ICMP 19927 strain isolated from New Zealand.</title>
        <authorList>
            <person name="Fokin M."/>
            <person name="Fleetwood D."/>
            <person name="Weir B.S."/>
            <person name="Villas-Boas S.G."/>
        </authorList>
    </citation>
    <scope>NUCLEOTIDE SEQUENCE [LARGE SCALE GENOMIC DNA]</scope>
    <source>
        <strain evidence="2 3">ICMP 19927</strain>
    </source>
</reference>
<keyword evidence="1" id="KW-0812">Transmembrane</keyword>
<evidence type="ECO:0000313" key="3">
    <source>
        <dbReference type="Proteomes" id="UP000193240"/>
    </source>
</evidence>